<accession>A0A072TK13</accession>
<evidence type="ECO:0000313" key="3">
    <source>
        <dbReference type="EnsemblPlants" id="KEH17233"/>
    </source>
</evidence>
<sequence>MDIDLIRDEANEAALNRGPRVEVQSLGENLTDTVPNSEATPLEPVEEMVLAELFTTSTAPPPPPRERSKRHWSRESEEDRSRKKERT</sequence>
<feature type="region of interest" description="Disordered" evidence="1">
    <location>
        <begin position="54"/>
        <end position="87"/>
    </location>
</feature>
<dbReference type="Proteomes" id="UP000002051">
    <property type="component" value="Unassembled WGS sequence"/>
</dbReference>
<protein>
    <submittedName>
        <fullName evidence="2 3">Uncharacterized protein</fullName>
    </submittedName>
</protein>
<reference evidence="2 4" key="2">
    <citation type="journal article" date="2014" name="BMC Genomics">
        <title>An improved genome release (version Mt4.0) for the model legume Medicago truncatula.</title>
        <authorList>
            <person name="Tang H."/>
            <person name="Krishnakumar V."/>
            <person name="Bidwell S."/>
            <person name="Rosen B."/>
            <person name="Chan A."/>
            <person name="Zhou S."/>
            <person name="Gentzbittel L."/>
            <person name="Childs K.L."/>
            <person name="Yandell M."/>
            <person name="Gundlach H."/>
            <person name="Mayer K.F."/>
            <person name="Schwartz D.C."/>
            <person name="Town C.D."/>
        </authorList>
    </citation>
    <scope>GENOME REANNOTATION</scope>
    <source>
        <strain evidence="2">A17</strain>
        <strain evidence="3 4">cv. Jemalong A17</strain>
    </source>
</reference>
<name>A0A072TK13_MEDTR</name>
<dbReference type="AlphaFoldDB" id="A0A072TK13"/>
<dbReference type="HOGENOM" id="CLU_2486855_0_0_1"/>
<reference evidence="3" key="3">
    <citation type="submission" date="2015-06" db="UniProtKB">
        <authorList>
            <consortium name="EnsemblPlants"/>
        </authorList>
    </citation>
    <scope>IDENTIFICATION</scope>
    <source>
        <strain evidence="3">cv. Jemalong A17</strain>
    </source>
</reference>
<evidence type="ECO:0000313" key="2">
    <source>
        <dbReference type="EMBL" id="KEH17233.1"/>
    </source>
</evidence>
<evidence type="ECO:0000313" key="4">
    <source>
        <dbReference type="Proteomes" id="UP000002051"/>
    </source>
</evidence>
<keyword evidence="4" id="KW-1185">Reference proteome</keyword>
<proteinExistence type="predicted"/>
<evidence type="ECO:0000256" key="1">
    <source>
        <dbReference type="SAM" id="MobiDB-lite"/>
    </source>
</evidence>
<dbReference type="EMBL" id="KL402755">
    <property type="protein sequence ID" value="KEH17233.1"/>
    <property type="molecule type" value="Genomic_DNA"/>
</dbReference>
<reference evidence="2 4" key="1">
    <citation type="journal article" date="2011" name="Nature">
        <title>The Medicago genome provides insight into the evolution of rhizobial symbioses.</title>
        <authorList>
            <person name="Young N.D."/>
            <person name="Debelle F."/>
            <person name="Oldroyd G.E."/>
            <person name="Geurts R."/>
            <person name="Cannon S.B."/>
            <person name="Udvardi M.K."/>
            <person name="Benedito V.A."/>
            <person name="Mayer K.F."/>
            <person name="Gouzy J."/>
            <person name="Schoof H."/>
            <person name="Van de Peer Y."/>
            <person name="Proost S."/>
            <person name="Cook D.R."/>
            <person name="Meyers B.C."/>
            <person name="Spannagl M."/>
            <person name="Cheung F."/>
            <person name="De Mita S."/>
            <person name="Krishnakumar V."/>
            <person name="Gundlach H."/>
            <person name="Zhou S."/>
            <person name="Mudge J."/>
            <person name="Bharti A.K."/>
            <person name="Murray J.D."/>
            <person name="Naoumkina M.A."/>
            <person name="Rosen B."/>
            <person name="Silverstein K.A."/>
            <person name="Tang H."/>
            <person name="Rombauts S."/>
            <person name="Zhao P.X."/>
            <person name="Zhou P."/>
            <person name="Barbe V."/>
            <person name="Bardou P."/>
            <person name="Bechner M."/>
            <person name="Bellec A."/>
            <person name="Berger A."/>
            <person name="Berges H."/>
            <person name="Bidwell S."/>
            <person name="Bisseling T."/>
            <person name="Choisne N."/>
            <person name="Couloux A."/>
            <person name="Denny R."/>
            <person name="Deshpande S."/>
            <person name="Dai X."/>
            <person name="Doyle J.J."/>
            <person name="Dudez A.M."/>
            <person name="Farmer A.D."/>
            <person name="Fouteau S."/>
            <person name="Franken C."/>
            <person name="Gibelin C."/>
            <person name="Gish J."/>
            <person name="Goldstein S."/>
            <person name="Gonzalez A.J."/>
            <person name="Green P.J."/>
            <person name="Hallab A."/>
            <person name="Hartog M."/>
            <person name="Hua A."/>
            <person name="Humphray S.J."/>
            <person name="Jeong D.H."/>
            <person name="Jing Y."/>
            <person name="Jocker A."/>
            <person name="Kenton S.M."/>
            <person name="Kim D.J."/>
            <person name="Klee K."/>
            <person name="Lai H."/>
            <person name="Lang C."/>
            <person name="Lin S."/>
            <person name="Macmil S.L."/>
            <person name="Magdelenat G."/>
            <person name="Matthews L."/>
            <person name="McCorrison J."/>
            <person name="Monaghan E.L."/>
            <person name="Mun J.H."/>
            <person name="Najar F.Z."/>
            <person name="Nicholson C."/>
            <person name="Noirot C."/>
            <person name="O'Bleness M."/>
            <person name="Paule C.R."/>
            <person name="Poulain J."/>
            <person name="Prion F."/>
            <person name="Qin B."/>
            <person name="Qu C."/>
            <person name="Retzel E.F."/>
            <person name="Riddle C."/>
            <person name="Sallet E."/>
            <person name="Samain S."/>
            <person name="Samson N."/>
            <person name="Sanders I."/>
            <person name="Saurat O."/>
            <person name="Scarpelli C."/>
            <person name="Schiex T."/>
            <person name="Segurens B."/>
            <person name="Severin A.J."/>
            <person name="Sherrier D.J."/>
            <person name="Shi R."/>
            <person name="Sims S."/>
            <person name="Singer S.R."/>
            <person name="Sinharoy S."/>
            <person name="Sterck L."/>
            <person name="Viollet A."/>
            <person name="Wang B.B."/>
            <person name="Wang K."/>
            <person name="Wang M."/>
            <person name="Wang X."/>
            <person name="Warfsmann J."/>
            <person name="Weissenbach J."/>
            <person name="White D.D."/>
            <person name="White J.D."/>
            <person name="Wiley G.B."/>
            <person name="Wincker P."/>
            <person name="Xing Y."/>
            <person name="Yang L."/>
            <person name="Yao Z."/>
            <person name="Ying F."/>
            <person name="Zhai J."/>
            <person name="Zhou L."/>
            <person name="Zuber A."/>
            <person name="Denarie J."/>
            <person name="Dixon R.A."/>
            <person name="May G.D."/>
            <person name="Schwartz D.C."/>
            <person name="Rogers J."/>
            <person name="Quetier F."/>
            <person name="Town C.D."/>
            <person name="Roe B.A."/>
        </authorList>
    </citation>
    <scope>NUCLEOTIDE SEQUENCE [LARGE SCALE GENOMIC DNA]</scope>
    <source>
        <strain evidence="2">A17</strain>
        <strain evidence="3 4">cv. Jemalong A17</strain>
    </source>
</reference>
<gene>
    <name evidence="2" type="ORF">MTR_0030s0280</name>
</gene>
<organism evidence="2 4">
    <name type="scientific">Medicago truncatula</name>
    <name type="common">Barrel medic</name>
    <name type="synonym">Medicago tribuloides</name>
    <dbReference type="NCBI Taxonomy" id="3880"/>
    <lineage>
        <taxon>Eukaryota</taxon>
        <taxon>Viridiplantae</taxon>
        <taxon>Streptophyta</taxon>
        <taxon>Embryophyta</taxon>
        <taxon>Tracheophyta</taxon>
        <taxon>Spermatophyta</taxon>
        <taxon>Magnoliopsida</taxon>
        <taxon>eudicotyledons</taxon>
        <taxon>Gunneridae</taxon>
        <taxon>Pentapetalae</taxon>
        <taxon>rosids</taxon>
        <taxon>fabids</taxon>
        <taxon>Fabales</taxon>
        <taxon>Fabaceae</taxon>
        <taxon>Papilionoideae</taxon>
        <taxon>50 kb inversion clade</taxon>
        <taxon>NPAAA clade</taxon>
        <taxon>Hologalegina</taxon>
        <taxon>IRL clade</taxon>
        <taxon>Trifolieae</taxon>
        <taxon>Medicago</taxon>
    </lineage>
</organism>
<dbReference type="EnsemblPlants" id="KEH17233">
    <property type="protein sequence ID" value="KEH17233"/>
    <property type="gene ID" value="MTR_0030s0280"/>
</dbReference>
<feature type="compositionally biased region" description="Basic and acidic residues" evidence="1">
    <location>
        <begin position="73"/>
        <end position="87"/>
    </location>
</feature>